<dbReference type="InterPro" id="IPR008756">
    <property type="entry name" value="Peptidase_M56"/>
</dbReference>
<feature type="transmembrane region" description="Helical" evidence="2">
    <location>
        <begin position="6"/>
        <end position="25"/>
    </location>
</feature>
<dbReference type="InterPro" id="IPR037066">
    <property type="entry name" value="Plug_dom_sf"/>
</dbReference>
<dbReference type="Gene3D" id="2.170.130.10">
    <property type="entry name" value="TonB-dependent receptor, plug domain"/>
    <property type="match status" value="1"/>
</dbReference>
<dbReference type="PANTHER" id="PTHR34978">
    <property type="entry name" value="POSSIBLE SENSOR-TRANSDUCER PROTEIN BLAR"/>
    <property type="match status" value="1"/>
</dbReference>
<dbReference type="AlphaFoldDB" id="A0A4Y8L1E1"/>
<organism evidence="5 6">
    <name type="scientific">Dysgonomonas capnocytophagoides</name>
    <dbReference type="NCBI Taxonomy" id="45254"/>
    <lineage>
        <taxon>Bacteria</taxon>
        <taxon>Pseudomonadati</taxon>
        <taxon>Bacteroidota</taxon>
        <taxon>Bacteroidia</taxon>
        <taxon>Bacteroidales</taxon>
        <taxon>Dysgonomonadaceae</taxon>
        <taxon>Dysgonomonas</taxon>
    </lineage>
</organism>
<dbReference type="InterPro" id="IPR052173">
    <property type="entry name" value="Beta-lactam_resp_regulator"/>
</dbReference>
<evidence type="ECO:0000313" key="6">
    <source>
        <dbReference type="Proteomes" id="UP000297861"/>
    </source>
</evidence>
<feature type="transmembrane region" description="Helical" evidence="2">
    <location>
        <begin position="262"/>
        <end position="279"/>
    </location>
</feature>
<dbReference type="InterPro" id="IPR039426">
    <property type="entry name" value="TonB-dep_rcpt-like"/>
</dbReference>
<comment type="subcellular location">
    <subcellularLocation>
        <location evidence="1">Cell outer membrane</location>
        <topology evidence="1">Multi-pass membrane protein</topology>
    </subcellularLocation>
</comment>
<protein>
    <submittedName>
        <fullName evidence="5">M56 family peptidase</fullName>
    </submittedName>
</protein>
<name>A0A4Y8L1E1_9BACT</name>
<feature type="transmembrane region" description="Helical" evidence="2">
    <location>
        <begin position="37"/>
        <end position="60"/>
    </location>
</feature>
<dbReference type="CDD" id="cd07341">
    <property type="entry name" value="M56_BlaR1_MecR1_like"/>
    <property type="match status" value="1"/>
</dbReference>
<proteinExistence type="inferred from homology"/>
<dbReference type="Pfam" id="PF05569">
    <property type="entry name" value="Peptidase_M56"/>
    <property type="match status" value="1"/>
</dbReference>
<keyword evidence="1" id="KW-1134">Transmembrane beta strand</keyword>
<keyword evidence="6" id="KW-1185">Reference proteome</keyword>
<evidence type="ECO:0000256" key="1">
    <source>
        <dbReference type="PROSITE-ProRule" id="PRU01360"/>
    </source>
</evidence>
<sequence>MKEFLQYILYSGICLGIFWIVYRFLLNGTTFFLFNRVFLFVGLVLSFILPSFVFTYDVMIPTAMVISTVPQDAVPQESTFAFDGWVVAACVYLSGIVLLVFRNLRSYIRMYRLVKNGNLSMYGGYKVILNSSVDSPFTLFGHIFLNADQLSEIERELILKHEIVHIDQKHWLDLICSECALTLQWFNPFVWLYVSSIKENHEFQADNAVLAAGVSPARYRAVLVNQRFKGPVFSFANSFSLLNKSNRLKMIKKEKSKSWKRAAVLAVLPLLGVFFWASAKPRYVFNETYSNGAAVNDTTGEKKINIKIIGVKGNNSVTVHNLSGNTFSPLDLRLSTNADSEQADSVKTNVYVFGAKSDQKEKPLVFVDGKEIDMEKMNDIDPNDIERIDVLKDKSATEKYGEKGKNGVILITIKKKE</sequence>
<feature type="domain" description="TonB-dependent receptor plug" evidence="4">
    <location>
        <begin position="340"/>
        <end position="408"/>
    </location>
</feature>
<dbReference type="Pfam" id="PF07715">
    <property type="entry name" value="Plug"/>
    <property type="match status" value="1"/>
</dbReference>
<dbReference type="PROSITE" id="PS52016">
    <property type="entry name" value="TONB_DEPENDENT_REC_3"/>
    <property type="match status" value="1"/>
</dbReference>
<comment type="caution">
    <text evidence="5">The sequence shown here is derived from an EMBL/GenBank/DDBJ whole genome shotgun (WGS) entry which is preliminary data.</text>
</comment>
<evidence type="ECO:0000313" key="5">
    <source>
        <dbReference type="EMBL" id="TFD96067.1"/>
    </source>
</evidence>
<dbReference type="RefSeq" id="WP_134436449.1">
    <property type="nucleotide sequence ID" value="NZ_SOML01000006.1"/>
</dbReference>
<comment type="similarity">
    <text evidence="1">Belongs to the TonB-dependent receptor family.</text>
</comment>
<evidence type="ECO:0000259" key="3">
    <source>
        <dbReference type="Pfam" id="PF05569"/>
    </source>
</evidence>
<gene>
    <name evidence="5" type="ORF">E2605_10765</name>
</gene>
<keyword evidence="1 2" id="KW-0812">Transmembrane</keyword>
<dbReference type="PANTHER" id="PTHR34978:SF3">
    <property type="entry name" value="SLR0241 PROTEIN"/>
    <property type="match status" value="1"/>
</dbReference>
<keyword evidence="2" id="KW-1133">Transmembrane helix</keyword>
<evidence type="ECO:0000256" key="2">
    <source>
        <dbReference type="SAM" id="Phobius"/>
    </source>
</evidence>
<dbReference type="SUPFAM" id="SSF56935">
    <property type="entry name" value="Porins"/>
    <property type="match status" value="1"/>
</dbReference>
<keyword evidence="1 2" id="KW-0472">Membrane</keyword>
<dbReference type="OrthoDB" id="9814002at2"/>
<dbReference type="EMBL" id="SOML01000006">
    <property type="protein sequence ID" value="TFD96067.1"/>
    <property type="molecule type" value="Genomic_DNA"/>
</dbReference>
<dbReference type="STRING" id="1121485.GCA_000426485_00489"/>
<dbReference type="GO" id="GO:0009279">
    <property type="term" value="C:cell outer membrane"/>
    <property type="evidence" value="ECO:0007669"/>
    <property type="project" value="UniProtKB-SubCell"/>
</dbReference>
<feature type="transmembrane region" description="Helical" evidence="2">
    <location>
        <begin position="80"/>
        <end position="101"/>
    </location>
</feature>
<keyword evidence="1" id="KW-0813">Transport</keyword>
<dbReference type="InterPro" id="IPR012910">
    <property type="entry name" value="Plug_dom"/>
</dbReference>
<dbReference type="Proteomes" id="UP000297861">
    <property type="component" value="Unassembled WGS sequence"/>
</dbReference>
<evidence type="ECO:0000259" key="4">
    <source>
        <dbReference type="Pfam" id="PF07715"/>
    </source>
</evidence>
<keyword evidence="1" id="KW-0998">Cell outer membrane</keyword>
<accession>A0A4Y8L1E1</accession>
<reference evidence="5 6" key="1">
    <citation type="submission" date="2019-03" db="EMBL/GenBank/DDBJ databases">
        <title>San Antonio Military Medical Center submission to MRSN (WRAIR), pending publication.</title>
        <authorList>
            <person name="Blyth D.M."/>
            <person name="Mccarthy S.L."/>
            <person name="Schall S.E."/>
            <person name="Stam J.A."/>
            <person name="Ong A.C."/>
            <person name="Mcgann P.T."/>
        </authorList>
    </citation>
    <scope>NUCLEOTIDE SEQUENCE [LARGE SCALE GENOMIC DNA]</scope>
    <source>
        <strain evidence="5 6">MRSN571793</strain>
    </source>
</reference>
<feature type="domain" description="Peptidase M56" evidence="3">
    <location>
        <begin position="102"/>
        <end position="212"/>
    </location>
</feature>